<evidence type="ECO:0000256" key="1">
    <source>
        <dbReference type="SAM" id="Phobius"/>
    </source>
</evidence>
<feature type="non-terminal residue" evidence="2">
    <location>
        <position position="77"/>
    </location>
</feature>
<organism evidence="2 3">
    <name type="scientific">Stegodyphus mimosarum</name>
    <name type="common">African social velvet spider</name>
    <dbReference type="NCBI Taxonomy" id="407821"/>
    <lineage>
        <taxon>Eukaryota</taxon>
        <taxon>Metazoa</taxon>
        <taxon>Ecdysozoa</taxon>
        <taxon>Arthropoda</taxon>
        <taxon>Chelicerata</taxon>
        <taxon>Arachnida</taxon>
        <taxon>Araneae</taxon>
        <taxon>Araneomorphae</taxon>
        <taxon>Entelegynae</taxon>
        <taxon>Eresoidea</taxon>
        <taxon>Eresidae</taxon>
        <taxon>Stegodyphus</taxon>
    </lineage>
</organism>
<keyword evidence="1" id="KW-0472">Membrane</keyword>
<feature type="non-terminal residue" evidence="2">
    <location>
        <position position="1"/>
    </location>
</feature>
<dbReference type="Proteomes" id="UP000054359">
    <property type="component" value="Unassembled WGS sequence"/>
</dbReference>
<dbReference type="AlphaFoldDB" id="A0A087UTI0"/>
<feature type="transmembrane region" description="Helical" evidence="1">
    <location>
        <begin position="15"/>
        <end position="34"/>
    </location>
</feature>
<keyword evidence="1" id="KW-0812">Transmembrane</keyword>
<protein>
    <submittedName>
        <fullName evidence="2">Uncharacterized protein</fullName>
    </submittedName>
</protein>
<evidence type="ECO:0000313" key="3">
    <source>
        <dbReference type="Proteomes" id="UP000054359"/>
    </source>
</evidence>
<dbReference type="EMBL" id="KK121532">
    <property type="protein sequence ID" value="KFM80669.1"/>
    <property type="molecule type" value="Genomic_DNA"/>
</dbReference>
<accession>A0A087UTI0</accession>
<sequence>SVFLFFSLIVCNKNIYLIFSFIGCFIQSITLDYGKVCKSCLIKGKNAFKENFLWDTSSCSHLYKEKYFHVTSSLTRI</sequence>
<evidence type="ECO:0000313" key="2">
    <source>
        <dbReference type="EMBL" id="KFM80669.1"/>
    </source>
</evidence>
<keyword evidence="1" id="KW-1133">Transmembrane helix</keyword>
<proteinExistence type="predicted"/>
<keyword evidence="3" id="KW-1185">Reference proteome</keyword>
<reference evidence="2 3" key="1">
    <citation type="submission" date="2013-11" db="EMBL/GenBank/DDBJ databases">
        <title>Genome sequencing of Stegodyphus mimosarum.</title>
        <authorList>
            <person name="Bechsgaard J."/>
        </authorList>
    </citation>
    <scope>NUCLEOTIDE SEQUENCE [LARGE SCALE GENOMIC DNA]</scope>
</reference>
<gene>
    <name evidence="2" type="ORF">X975_13939</name>
</gene>
<name>A0A087UTI0_STEMI</name>